<evidence type="ECO:0000256" key="9">
    <source>
        <dbReference type="ARBA" id="ARBA00025628"/>
    </source>
</evidence>
<evidence type="ECO:0000256" key="5">
    <source>
        <dbReference type="ARBA" id="ARBA00020771"/>
    </source>
</evidence>
<accession>A0A173LY73</accession>
<evidence type="ECO:0000256" key="7">
    <source>
        <dbReference type="ARBA" id="ARBA00023239"/>
    </source>
</evidence>
<keyword evidence="13" id="KW-0479">Metal-binding</keyword>
<feature type="active site" description="Schiff-base intermediate with substrate" evidence="11">
    <location>
        <position position="246"/>
    </location>
</feature>
<dbReference type="GeneID" id="80452472"/>
<feature type="binding site" evidence="12">
    <location>
        <position position="272"/>
    </location>
    <ligand>
        <name>5-aminolevulinate</name>
        <dbReference type="ChEBI" id="CHEBI:356416"/>
        <label>2</label>
    </ligand>
</feature>
<dbReference type="GO" id="GO:0006782">
    <property type="term" value="P:protoporphyrinogen IX biosynthetic process"/>
    <property type="evidence" value="ECO:0007669"/>
    <property type="project" value="UniProtKB-UniPathway"/>
</dbReference>
<comment type="function">
    <text evidence="9">Catalyzes an early step in the biosynthesis of tetrapyrroles. Binds two molecules of 5-aminolevulinate per subunit, each at a distinct site, and catalyzes their condensation to form porphobilinogen.</text>
</comment>
<keyword evidence="8 14" id="KW-0627">Porphyrin biosynthesis</keyword>
<keyword evidence="13" id="KW-0460">Magnesium</keyword>
<dbReference type="Proteomes" id="UP000243847">
    <property type="component" value="Chromosome sequence1"/>
</dbReference>
<dbReference type="Gene3D" id="3.20.20.70">
    <property type="entry name" value="Aldolase class I"/>
    <property type="match status" value="1"/>
</dbReference>
<dbReference type="PIRSF" id="PIRSF001415">
    <property type="entry name" value="Porphbilin_synth"/>
    <property type="match status" value="1"/>
</dbReference>
<dbReference type="SUPFAM" id="SSF51569">
    <property type="entry name" value="Aldolase"/>
    <property type="match status" value="1"/>
</dbReference>
<dbReference type="SMART" id="SM01004">
    <property type="entry name" value="ALAD"/>
    <property type="match status" value="1"/>
</dbReference>
<dbReference type="RefSeq" id="WP_096382687.1">
    <property type="nucleotide sequence ID" value="NZ_AP017457.1"/>
</dbReference>
<protein>
    <recommendedName>
        <fullName evidence="5 14">Delta-aminolevulinic acid dehydratase</fullName>
        <ecNumber evidence="4 14">4.2.1.24</ecNumber>
    </recommendedName>
</protein>
<dbReference type="AlphaFoldDB" id="A0A173LY73"/>
<dbReference type="FunFam" id="3.20.20.70:FF:000019">
    <property type="entry name" value="Delta-aminolevulinic acid dehydratase"/>
    <property type="match status" value="1"/>
</dbReference>
<evidence type="ECO:0000256" key="4">
    <source>
        <dbReference type="ARBA" id="ARBA00012053"/>
    </source>
</evidence>
<dbReference type="NCBIfam" id="NF006762">
    <property type="entry name" value="PRK09283.1"/>
    <property type="match status" value="1"/>
</dbReference>
<evidence type="ECO:0000256" key="15">
    <source>
        <dbReference type="RuleBase" id="RU004161"/>
    </source>
</evidence>
<evidence type="ECO:0000256" key="6">
    <source>
        <dbReference type="ARBA" id="ARBA00023133"/>
    </source>
</evidence>
<evidence type="ECO:0000313" key="17">
    <source>
        <dbReference type="Proteomes" id="UP000243847"/>
    </source>
</evidence>
<organism evidence="16 17">
    <name type="scientific">Aurantimicrobium minutum</name>
    <dbReference type="NCBI Taxonomy" id="708131"/>
    <lineage>
        <taxon>Bacteria</taxon>
        <taxon>Bacillati</taxon>
        <taxon>Actinomycetota</taxon>
        <taxon>Actinomycetes</taxon>
        <taxon>Micrococcales</taxon>
        <taxon>Microbacteriaceae</taxon>
        <taxon>Aurantimicrobium</taxon>
    </lineage>
</organism>
<proteinExistence type="inferred from homology"/>
<name>A0A173LY73_9MICO</name>
<dbReference type="EMBL" id="AP017457">
    <property type="protein sequence ID" value="BAU99823.1"/>
    <property type="molecule type" value="Genomic_DNA"/>
</dbReference>
<dbReference type="Pfam" id="PF00490">
    <property type="entry name" value="ALAD"/>
    <property type="match status" value="1"/>
</dbReference>
<gene>
    <name evidence="16" type="ORF">AUMI_112810</name>
</gene>
<evidence type="ECO:0000256" key="11">
    <source>
        <dbReference type="PIRSR" id="PIRSR001415-1"/>
    </source>
</evidence>
<dbReference type="PANTHER" id="PTHR11458:SF0">
    <property type="entry name" value="DELTA-AMINOLEVULINIC ACID DEHYDRATASE"/>
    <property type="match status" value="1"/>
</dbReference>
<evidence type="ECO:0000256" key="8">
    <source>
        <dbReference type="ARBA" id="ARBA00023244"/>
    </source>
</evidence>
<dbReference type="GO" id="GO:0005829">
    <property type="term" value="C:cytosol"/>
    <property type="evidence" value="ECO:0007669"/>
    <property type="project" value="TreeGrafter"/>
</dbReference>
<evidence type="ECO:0000313" key="16">
    <source>
        <dbReference type="EMBL" id="BAU99823.1"/>
    </source>
</evidence>
<sequence length="324" mass="35019">MINRPRRLRTTPAMRELVADVTLSPKNLMLPVFVKEGITEPREIPGMPGVLQHTEESFLHILDDAIAAGIVSVMFFAVPEHRDETGSQACLSEGILSRVTRAAREHVGDALVLVADLCLDEFTDHGHCGVLDSSGAVDNDATLEHYVAMASALADAGADLLGTSGMMDGQVAAIRAGLDARGFVNTGILAYAAKYASNFYGPFRNAVESQLSGDRKTYQQDFRRTKEGAEEILLDLEEGADMVMVKPALAYMDVLTQAAQLSSKPVAAYVVSGEYSMVETAAAQGVIPREATIFELLYALKRAGANIICTYWALEFAQKLKEQS</sequence>
<keyword evidence="7 14" id="KW-0456">Lyase</keyword>
<dbReference type="InterPro" id="IPR001731">
    <property type="entry name" value="ALAD"/>
</dbReference>
<dbReference type="GO" id="GO:0008270">
    <property type="term" value="F:zinc ion binding"/>
    <property type="evidence" value="ECO:0007669"/>
    <property type="project" value="TreeGrafter"/>
</dbReference>
<feature type="binding site" evidence="13">
    <location>
        <position position="231"/>
    </location>
    <ligand>
        <name>Mg(2+)</name>
        <dbReference type="ChEBI" id="CHEBI:18420"/>
    </ligand>
</feature>
<dbReference type="OrthoDB" id="9805001at2"/>
<comment type="similarity">
    <text evidence="2 15">Belongs to the ALAD family.</text>
</comment>
<feature type="binding site" evidence="12">
    <location>
        <position position="204"/>
    </location>
    <ligand>
        <name>5-aminolevulinate</name>
        <dbReference type="ChEBI" id="CHEBI:356416"/>
        <label>1</label>
    </ligand>
</feature>
<comment type="subunit">
    <text evidence="3 14">Homooctamer.</text>
</comment>
<dbReference type="InterPro" id="IPR030656">
    <property type="entry name" value="ALAD_AS"/>
</dbReference>
<evidence type="ECO:0000256" key="3">
    <source>
        <dbReference type="ARBA" id="ARBA00011823"/>
    </source>
</evidence>
<dbReference type="PRINTS" id="PR00144">
    <property type="entry name" value="DALDHYDRTASE"/>
</dbReference>
<evidence type="ECO:0000256" key="13">
    <source>
        <dbReference type="PIRSR" id="PIRSR001415-5"/>
    </source>
</evidence>
<comment type="pathway">
    <text evidence="1">Porphyrin-containing compound metabolism; protoporphyrin-IX biosynthesis; coproporphyrinogen-III from 5-aminolevulinate: step 1/4.</text>
</comment>
<reference evidence="16 17" key="1">
    <citation type="journal article" date="2016" name="Genome Announc.">
        <title>Complete Genome Sequence of Aurantimicrobium minutum Type Strain KNCT, a Planktonic Ultramicrobacterium Isolated from River Water.</title>
        <authorList>
            <person name="Nakai R."/>
            <person name="Fujisawa T."/>
            <person name="Nakamura Y."/>
            <person name="Nishide H."/>
            <person name="Uchiyama I."/>
            <person name="Baba T."/>
            <person name="Toyoda A."/>
            <person name="Fujiyama A."/>
            <person name="Naganuma T."/>
            <person name="Niki H."/>
        </authorList>
    </citation>
    <scope>NUCLEOTIDE SEQUENCE [LARGE SCALE GENOMIC DNA]</scope>
    <source>
        <strain evidence="16 17">KNC</strain>
    </source>
</reference>
<feature type="binding site" evidence="12">
    <location>
        <position position="215"/>
    </location>
    <ligand>
        <name>5-aminolevulinate</name>
        <dbReference type="ChEBI" id="CHEBI:356416"/>
        <label>1</label>
    </ligand>
</feature>
<evidence type="ECO:0000256" key="1">
    <source>
        <dbReference type="ARBA" id="ARBA00004694"/>
    </source>
</evidence>
<comment type="catalytic activity">
    <reaction evidence="10 14">
        <text>2 5-aminolevulinate = porphobilinogen + 2 H2O + H(+)</text>
        <dbReference type="Rhea" id="RHEA:24064"/>
        <dbReference type="ChEBI" id="CHEBI:15377"/>
        <dbReference type="ChEBI" id="CHEBI:15378"/>
        <dbReference type="ChEBI" id="CHEBI:58126"/>
        <dbReference type="ChEBI" id="CHEBI:356416"/>
        <dbReference type="EC" id="4.2.1.24"/>
    </reaction>
</comment>
<evidence type="ECO:0000256" key="2">
    <source>
        <dbReference type="ARBA" id="ARBA00008055"/>
    </source>
</evidence>
<dbReference type="GO" id="GO:0004655">
    <property type="term" value="F:porphobilinogen synthase activity"/>
    <property type="evidence" value="ECO:0007669"/>
    <property type="project" value="UniProtKB-EC"/>
</dbReference>
<dbReference type="PANTHER" id="PTHR11458">
    <property type="entry name" value="DELTA-AMINOLEVULINIC ACID DEHYDRATASE"/>
    <property type="match status" value="1"/>
</dbReference>
<feature type="active site" description="Schiff-base intermediate with substrate" evidence="11">
    <location>
        <position position="194"/>
    </location>
</feature>
<evidence type="ECO:0000256" key="12">
    <source>
        <dbReference type="PIRSR" id="PIRSR001415-2"/>
    </source>
</evidence>
<dbReference type="InterPro" id="IPR013785">
    <property type="entry name" value="Aldolase_TIM"/>
</dbReference>
<feature type="binding site" evidence="12">
    <location>
        <position position="311"/>
    </location>
    <ligand>
        <name>5-aminolevulinate</name>
        <dbReference type="ChEBI" id="CHEBI:356416"/>
        <label>2</label>
    </ligand>
</feature>
<dbReference type="PROSITE" id="PS00169">
    <property type="entry name" value="D_ALA_DEHYDRATASE"/>
    <property type="match status" value="1"/>
</dbReference>
<dbReference type="KEGG" id="amin:AUMI_112810"/>
<evidence type="ECO:0000256" key="10">
    <source>
        <dbReference type="ARBA" id="ARBA00047651"/>
    </source>
</evidence>
<keyword evidence="6" id="KW-0350">Heme biosynthesis</keyword>
<evidence type="ECO:0000256" key="14">
    <source>
        <dbReference type="RuleBase" id="RU000515"/>
    </source>
</evidence>
<dbReference type="UniPathway" id="UPA00251">
    <property type="reaction ID" value="UER00318"/>
</dbReference>
<dbReference type="EC" id="4.2.1.24" evidence="4 14"/>